<gene>
    <name evidence="1" type="ORF">Tci_927755</name>
</gene>
<dbReference type="AlphaFoldDB" id="A0A699XD28"/>
<name>A0A699XD28_TANCI</name>
<comment type="caution">
    <text evidence="1">The sequence shown here is derived from an EMBL/GenBank/DDBJ whole genome shotgun (WGS) entry which is preliminary data.</text>
</comment>
<proteinExistence type="predicted"/>
<organism evidence="1">
    <name type="scientific">Tanacetum cinerariifolium</name>
    <name type="common">Dalmatian daisy</name>
    <name type="synonym">Chrysanthemum cinerariifolium</name>
    <dbReference type="NCBI Taxonomy" id="118510"/>
    <lineage>
        <taxon>Eukaryota</taxon>
        <taxon>Viridiplantae</taxon>
        <taxon>Streptophyta</taxon>
        <taxon>Embryophyta</taxon>
        <taxon>Tracheophyta</taxon>
        <taxon>Spermatophyta</taxon>
        <taxon>Magnoliopsida</taxon>
        <taxon>eudicotyledons</taxon>
        <taxon>Gunneridae</taxon>
        <taxon>Pentapetalae</taxon>
        <taxon>asterids</taxon>
        <taxon>campanulids</taxon>
        <taxon>Asterales</taxon>
        <taxon>Asteraceae</taxon>
        <taxon>Asteroideae</taxon>
        <taxon>Anthemideae</taxon>
        <taxon>Anthemidinae</taxon>
        <taxon>Tanacetum</taxon>
    </lineage>
</organism>
<evidence type="ECO:0000313" key="1">
    <source>
        <dbReference type="EMBL" id="GFD55786.1"/>
    </source>
</evidence>
<sequence length="56" mass="6016">MAKIGAEPAAVRTIPAIAIESICRRRRGKVVPKGDDHTDERSLFLLAAPDICASID</sequence>
<dbReference type="EMBL" id="BKCJ011821820">
    <property type="protein sequence ID" value="GFD55786.1"/>
    <property type="molecule type" value="Genomic_DNA"/>
</dbReference>
<protein>
    <submittedName>
        <fullName evidence="1">Uncharacterized protein</fullName>
    </submittedName>
</protein>
<reference evidence="1" key="1">
    <citation type="journal article" date="2019" name="Sci. Rep.">
        <title>Draft genome of Tanacetum cinerariifolium, the natural source of mosquito coil.</title>
        <authorList>
            <person name="Yamashiro T."/>
            <person name="Shiraishi A."/>
            <person name="Satake H."/>
            <person name="Nakayama K."/>
        </authorList>
    </citation>
    <scope>NUCLEOTIDE SEQUENCE</scope>
</reference>
<feature type="non-terminal residue" evidence="1">
    <location>
        <position position="56"/>
    </location>
</feature>
<accession>A0A699XD28</accession>